<dbReference type="EMBL" id="MN741027">
    <property type="protein sequence ID" value="QHU23370.1"/>
    <property type="molecule type" value="Genomic_DNA"/>
</dbReference>
<dbReference type="InterPro" id="IPR012337">
    <property type="entry name" value="RNaseH-like_sf"/>
</dbReference>
<dbReference type="CDD" id="cd09280">
    <property type="entry name" value="RNase_HI_eukaryote_like"/>
    <property type="match status" value="1"/>
</dbReference>
<dbReference type="PANTHER" id="PTHR10642:SF25">
    <property type="entry name" value="RNASE H TYPE-1 DOMAIN-CONTAINING PROTEIN"/>
    <property type="match status" value="1"/>
</dbReference>
<dbReference type="AlphaFoldDB" id="A0A6C0L3E6"/>
<feature type="domain" description="RNase H type-1" evidence="2">
    <location>
        <begin position="43"/>
        <end position="196"/>
    </location>
</feature>
<evidence type="ECO:0000256" key="1">
    <source>
        <dbReference type="ARBA" id="ARBA00005300"/>
    </source>
</evidence>
<name>A0A6C0L3E6_9ZZZZ</name>
<accession>A0A6C0L3E6</accession>
<dbReference type="GO" id="GO:0043137">
    <property type="term" value="P:DNA replication, removal of RNA primer"/>
    <property type="evidence" value="ECO:0007669"/>
    <property type="project" value="TreeGrafter"/>
</dbReference>
<sequence length="199" mass="22428">MPYLVIEKDCSNRIYTDDEPEITMLEFETKEDAEYYLLHGKKKSTSLQVFTDGACSGNGSALAKAGIGVYFGENDDRNVSKRIHGKQTNNTAELSAVIEVFSILEKEIQQGETIIIYTDSEYVIKCCTSYGVKCETQHWKKKKGEIPNVTLVKEVYSLYKQYENVTIQWIRAHTGNCDELSIGNEGADRLANMSIGKDQ</sequence>
<evidence type="ECO:0000313" key="3">
    <source>
        <dbReference type="EMBL" id="QHU23370.1"/>
    </source>
</evidence>
<dbReference type="InterPro" id="IPR050092">
    <property type="entry name" value="RNase_H"/>
</dbReference>
<dbReference type="Gene3D" id="3.30.420.10">
    <property type="entry name" value="Ribonuclease H-like superfamily/Ribonuclease H"/>
    <property type="match status" value="1"/>
</dbReference>
<dbReference type="InterPro" id="IPR036397">
    <property type="entry name" value="RNaseH_sf"/>
</dbReference>
<dbReference type="PROSITE" id="PS50879">
    <property type="entry name" value="RNASE_H_1"/>
    <property type="match status" value="1"/>
</dbReference>
<organism evidence="3">
    <name type="scientific">viral metagenome</name>
    <dbReference type="NCBI Taxonomy" id="1070528"/>
    <lineage>
        <taxon>unclassified sequences</taxon>
        <taxon>metagenomes</taxon>
        <taxon>organismal metagenomes</taxon>
    </lineage>
</organism>
<comment type="similarity">
    <text evidence="1">Belongs to the RNase H family.</text>
</comment>
<dbReference type="GO" id="GO:0004523">
    <property type="term" value="F:RNA-DNA hybrid ribonuclease activity"/>
    <property type="evidence" value="ECO:0007669"/>
    <property type="project" value="InterPro"/>
</dbReference>
<dbReference type="GO" id="GO:0003676">
    <property type="term" value="F:nucleic acid binding"/>
    <property type="evidence" value="ECO:0007669"/>
    <property type="project" value="InterPro"/>
</dbReference>
<dbReference type="PANTHER" id="PTHR10642">
    <property type="entry name" value="RIBONUCLEASE H1"/>
    <property type="match status" value="1"/>
</dbReference>
<dbReference type="SUPFAM" id="SSF53098">
    <property type="entry name" value="Ribonuclease H-like"/>
    <property type="match status" value="1"/>
</dbReference>
<reference evidence="3" key="1">
    <citation type="journal article" date="2020" name="Nature">
        <title>Giant virus diversity and host interactions through global metagenomics.</title>
        <authorList>
            <person name="Schulz F."/>
            <person name="Roux S."/>
            <person name="Paez-Espino D."/>
            <person name="Jungbluth S."/>
            <person name="Walsh D.A."/>
            <person name="Denef V.J."/>
            <person name="McMahon K.D."/>
            <person name="Konstantinidis K.T."/>
            <person name="Eloe-Fadrosh E.A."/>
            <person name="Kyrpides N.C."/>
            <person name="Woyke T."/>
        </authorList>
    </citation>
    <scope>NUCLEOTIDE SEQUENCE</scope>
    <source>
        <strain evidence="3">GVMAG-S-ERX555907-94</strain>
    </source>
</reference>
<dbReference type="InterPro" id="IPR002156">
    <property type="entry name" value="RNaseH_domain"/>
</dbReference>
<protein>
    <recommendedName>
        <fullName evidence="2">RNase H type-1 domain-containing protein</fullName>
    </recommendedName>
</protein>
<proteinExistence type="inferred from homology"/>
<evidence type="ECO:0000259" key="2">
    <source>
        <dbReference type="PROSITE" id="PS50879"/>
    </source>
</evidence>
<dbReference type="Pfam" id="PF00075">
    <property type="entry name" value="RNase_H"/>
    <property type="match status" value="1"/>
</dbReference>